<accession>A0A1N7SLY6</accession>
<name>A0A1N7SLY6_9BURK</name>
<dbReference type="Proteomes" id="UP000195569">
    <property type="component" value="Unassembled WGS sequence"/>
</dbReference>
<protein>
    <submittedName>
        <fullName evidence="1">Uncharacterized protein</fullName>
    </submittedName>
</protein>
<dbReference type="AlphaFoldDB" id="A0A1N7SLY6"/>
<sequence length="73" mass="7751">MAERSNAPDSKSGIRLYRIVGSNPTLSAKMQSDTGPSGPVFVCASIYASIRVHMTVTQSSGHHRPSQFANTSA</sequence>
<gene>
    <name evidence="1" type="ORF">BN2476_640015</name>
</gene>
<proteinExistence type="predicted"/>
<dbReference type="EMBL" id="CYGY02000064">
    <property type="protein sequence ID" value="SIT48443.1"/>
    <property type="molecule type" value="Genomic_DNA"/>
</dbReference>
<evidence type="ECO:0000313" key="2">
    <source>
        <dbReference type="Proteomes" id="UP000195569"/>
    </source>
</evidence>
<organism evidence="1 2">
    <name type="scientific">Paraburkholderia piptadeniae</name>
    <dbReference type="NCBI Taxonomy" id="1701573"/>
    <lineage>
        <taxon>Bacteria</taxon>
        <taxon>Pseudomonadati</taxon>
        <taxon>Pseudomonadota</taxon>
        <taxon>Betaproteobacteria</taxon>
        <taxon>Burkholderiales</taxon>
        <taxon>Burkholderiaceae</taxon>
        <taxon>Paraburkholderia</taxon>
    </lineage>
</organism>
<evidence type="ECO:0000313" key="1">
    <source>
        <dbReference type="EMBL" id="SIT48443.1"/>
    </source>
</evidence>
<reference evidence="1" key="1">
    <citation type="submission" date="2016-12" db="EMBL/GenBank/DDBJ databases">
        <authorList>
            <person name="Moulin L."/>
        </authorList>
    </citation>
    <scope>NUCLEOTIDE SEQUENCE [LARGE SCALE GENOMIC DNA]</scope>
    <source>
        <strain evidence="1">STM 7183</strain>
    </source>
</reference>
<comment type="caution">
    <text evidence="1">The sequence shown here is derived from an EMBL/GenBank/DDBJ whole genome shotgun (WGS) entry which is preliminary data.</text>
</comment>
<keyword evidence="2" id="KW-1185">Reference proteome</keyword>